<reference evidence="1" key="2">
    <citation type="submission" date="2025-09" db="UniProtKB">
        <authorList>
            <consortium name="EnsemblPlants"/>
        </authorList>
    </citation>
    <scope>IDENTIFICATION</scope>
</reference>
<dbReference type="Proteomes" id="UP001732700">
    <property type="component" value="Chromosome 2A"/>
</dbReference>
<accession>A0ACD5UIC0</accession>
<proteinExistence type="predicted"/>
<reference evidence="1" key="1">
    <citation type="submission" date="2021-05" db="EMBL/GenBank/DDBJ databases">
        <authorList>
            <person name="Scholz U."/>
            <person name="Mascher M."/>
            <person name="Fiebig A."/>
        </authorList>
    </citation>
    <scope>NUCLEOTIDE SEQUENCE [LARGE SCALE GENOMIC DNA]</scope>
</reference>
<evidence type="ECO:0000313" key="1">
    <source>
        <dbReference type="EnsemblPlants" id="AVESA.00010b.r2.2AG0256990.1.CDS.1"/>
    </source>
</evidence>
<organism evidence="1 2">
    <name type="scientific">Avena sativa</name>
    <name type="common">Oat</name>
    <dbReference type="NCBI Taxonomy" id="4498"/>
    <lineage>
        <taxon>Eukaryota</taxon>
        <taxon>Viridiplantae</taxon>
        <taxon>Streptophyta</taxon>
        <taxon>Embryophyta</taxon>
        <taxon>Tracheophyta</taxon>
        <taxon>Spermatophyta</taxon>
        <taxon>Magnoliopsida</taxon>
        <taxon>Liliopsida</taxon>
        <taxon>Poales</taxon>
        <taxon>Poaceae</taxon>
        <taxon>BOP clade</taxon>
        <taxon>Pooideae</taxon>
        <taxon>Poodae</taxon>
        <taxon>Poeae</taxon>
        <taxon>Poeae Chloroplast Group 1 (Aveneae type)</taxon>
        <taxon>Aveninae</taxon>
        <taxon>Avena</taxon>
    </lineage>
</organism>
<sequence>MGLRPRRRRRTSKAQQPGGADHISALPDDLLLLILAGLGCTAAAARTCGLSRRWRGLWARLGDIFLRDVPFESLAAVLSCVARPPPPVISLLEIRVPKQNRRVPREHWPVREDVASLVRAAARLAPERLVLALPPGGSNPNPADLHLPCLRRAASIVLESLPFVIRAPVTAGDEFPALHTLRLLDCIVVDKDLDALLSRCPRLRVLELRHKRTACRGAHRQRTVRSATLQELVVDSDTGWLSRIRIVAPALKQLTMSFWAYKAASISISTPILEKVSWQCSYHKTATIRFGLWSLEMLRLETAQMPGHLPSLQIYATNVCHFSCPQSLTTLKF</sequence>
<protein>
    <submittedName>
        <fullName evidence="1">Uncharacterized protein</fullName>
    </submittedName>
</protein>
<dbReference type="EnsemblPlants" id="AVESA.00010b.r2.2AG0256990.1">
    <property type="protein sequence ID" value="AVESA.00010b.r2.2AG0256990.1.CDS.1"/>
    <property type="gene ID" value="AVESA.00010b.r2.2AG0256990"/>
</dbReference>
<name>A0ACD5UIC0_AVESA</name>
<evidence type="ECO:0000313" key="2">
    <source>
        <dbReference type="Proteomes" id="UP001732700"/>
    </source>
</evidence>
<keyword evidence="2" id="KW-1185">Reference proteome</keyword>